<evidence type="ECO:0000313" key="1">
    <source>
        <dbReference type="EMBL" id="MBK1875810.1"/>
    </source>
</evidence>
<keyword evidence="2" id="KW-1185">Reference proteome</keyword>
<gene>
    <name evidence="1" type="ORF">JIN87_02960</name>
</gene>
<reference evidence="1" key="1">
    <citation type="submission" date="2021-01" db="EMBL/GenBank/DDBJ databases">
        <title>Modified the classification status of verrucomicrobia.</title>
        <authorList>
            <person name="Feng X."/>
        </authorList>
    </citation>
    <scope>NUCLEOTIDE SEQUENCE</scope>
    <source>
        <strain evidence="1">KCTC 13126</strain>
    </source>
</reference>
<dbReference type="Proteomes" id="UP000617628">
    <property type="component" value="Unassembled WGS sequence"/>
</dbReference>
<accession>A0A934VPG9</accession>
<sequence>MKRTLTVLCLFVQTVCAGEFQELYNSLATEGELSSDSKKEFFNRLTKDLPYETELDLDGAKFRAWWEANNSYSLSSLKNEGKYIAFQLEDKYLIGNIFHADVPFTFDDLNHYLTHVIGYRHLKYQSIKSEGLERSRDVAYVDYESLVYGMRMNRESLSSEYKQYLDTQLEISDDASNQFEMLVIRYREKTKVSSR</sequence>
<dbReference type="EMBL" id="JAENIL010000004">
    <property type="protein sequence ID" value="MBK1875810.1"/>
    <property type="molecule type" value="Genomic_DNA"/>
</dbReference>
<organism evidence="1 2">
    <name type="scientific">Pelagicoccus mobilis</name>
    <dbReference type="NCBI Taxonomy" id="415221"/>
    <lineage>
        <taxon>Bacteria</taxon>
        <taxon>Pseudomonadati</taxon>
        <taxon>Verrucomicrobiota</taxon>
        <taxon>Opitutia</taxon>
        <taxon>Puniceicoccales</taxon>
        <taxon>Pelagicoccaceae</taxon>
        <taxon>Pelagicoccus</taxon>
    </lineage>
</organism>
<proteinExistence type="predicted"/>
<dbReference type="RefSeq" id="WP_200354025.1">
    <property type="nucleotide sequence ID" value="NZ_JAENIL010000004.1"/>
</dbReference>
<comment type="caution">
    <text evidence="1">The sequence shown here is derived from an EMBL/GenBank/DDBJ whole genome shotgun (WGS) entry which is preliminary data.</text>
</comment>
<protein>
    <submittedName>
        <fullName evidence="1">Uncharacterized protein</fullName>
    </submittedName>
</protein>
<evidence type="ECO:0000313" key="2">
    <source>
        <dbReference type="Proteomes" id="UP000617628"/>
    </source>
</evidence>
<name>A0A934VPG9_9BACT</name>
<dbReference type="AlphaFoldDB" id="A0A934VPG9"/>